<evidence type="ECO:0000313" key="10">
    <source>
        <dbReference type="Proteomes" id="UP001500683"/>
    </source>
</evidence>
<evidence type="ECO:0000256" key="6">
    <source>
        <dbReference type="ARBA" id="ARBA00023136"/>
    </source>
</evidence>
<evidence type="ECO:0000256" key="1">
    <source>
        <dbReference type="ARBA" id="ARBA00004651"/>
    </source>
</evidence>
<feature type="transmembrane region" description="Helical" evidence="7">
    <location>
        <begin position="240"/>
        <end position="260"/>
    </location>
</feature>
<dbReference type="InterPro" id="IPR036259">
    <property type="entry name" value="MFS_trans_sf"/>
</dbReference>
<feature type="transmembrane region" description="Helical" evidence="7">
    <location>
        <begin position="409"/>
        <end position="434"/>
    </location>
</feature>
<feature type="transmembrane region" description="Helical" evidence="7">
    <location>
        <begin position="175"/>
        <end position="195"/>
    </location>
</feature>
<dbReference type="Pfam" id="PF07690">
    <property type="entry name" value="MFS_1"/>
    <property type="match status" value="1"/>
</dbReference>
<evidence type="ECO:0000256" key="5">
    <source>
        <dbReference type="ARBA" id="ARBA00022989"/>
    </source>
</evidence>
<organism evidence="9 10">
    <name type="scientific">Actinomadura miaoliensis</name>
    <dbReference type="NCBI Taxonomy" id="430685"/>
    <lineage>
        <taxon>Bacteria</taxon>
        <taxon>Bacillati</taxon>
        <taxon>Actinomycetota</taxon>
        <taxon>Actinomycetes</taxon>
        <taxon>Streptosporangiales</taxon>
        <taxon>Thermomonosporaceae</taxon>
        <taxon>Actinomadura</taxon>
    </lineage>
</organism>
<feature type="transmembrane region" description="Helical" evidence="7">
    <location>
        <begin position="112"/>
        <end position="135"/>
    </location>
</feature>
<keyword evidence="10" id="KW-1185">Reference proteome</keyword>
<dbReference type="Proteomes" id="UP001500683">
    <property type="component" value="Unassembled WGS sequence"/>
</dbReference>
<sequence>MSTAQSPPGQVDRMDARALGLLFVLCGAIFLEGIDVAMLNVALPSIRADLGLSTGMLSGVVSAYVLGYGGFMLLGGRAADLLGRRRMFLWWLGVFVVFSGLGGLATEGWMLLTARFVTGVAAGFMAPAGLSLITTGFAEGPVRDRALLVYAGTAAGGFSLGLVVGGLLTAVHWRWVFFAPVALSLLILLVAVPVLRALDDDRTARRGLGDFDLAGAVTVTGSMLLLVYGVVRLEHPADGWGWTIAVFAAGLALLGAFVAIERRVAAPLVRLGVLRSAPLVRANVAALLLTGGFFGFQFLVTLYLQEVRGWSTIETGLAMVALGLDVVLAPTLTPVLVRRFGNVRVIFGGFVLATLAYVPFLRVEQDWAYAAMLPSLILIGVAFALAYGPITIAATEGVDESEQGLAGGLLYTAFQFGAAFGVSAVTAVHVAALGDAGGPSAAGMDAVRVALVVPVIAAVLGTVAVATGLRRRRAPIAPDTPLAPVEQQLTRSA</sequence>
<feature type="transmembrane region" description="Helical" evidence="7">
    <location>
        <begin position="367"/>
        <end position="388"/>
    </location>
</feature>
<accession>A0ABP7V7I1</accession>
<evidence type="ECO:0000259" key="8">
    <source>
        <dbReference type="PROSITE" id="PS50850"/>
    </source>
</evidence>
<dbReference type="Gene3D" id="1.20.1250.20">
    <property type="entry name" value="MFS general substrate transporter like domains"/>
    <property type="match status" value="1"/>
</dbReference>
<keyword evidence="2" id="KW-0813">Transport</keyword>
<dbReference type="EMBL" id="BAAAZG010000002">
    <property type="protein sequence ID" value="GAA4060945.1"/>
    <property type="molecule type" value="Genomic_DNA"/>
</dbReference>
<dbReference type="SUPFAM" id="SSF103473">
    <property type="entry name" value="MFS general substrate transporter"/>
    <property type="match status" value="1"/>
</dbReference>
<evidence type="ECO:0000256" key="4">
    <source>
        <dbReference type="ARBA" id="ARBA00022692"/>
    </source>
</evidence>
<keyword evidence="3" id="KW-1003">Cell membrane</keyword>
<dbReference type="Gene3D" id="1.20.1720.10">
    <property type="entry name" value="Multidrug resistance protein D"/>
    <property type="match status" value="1"/>
</dbReference>
<feature type="transmembrane region" description="Helical" evidence="7">
    <location>
        <begin position="280"/>
        <end position="304"/>
    </location>
</feature>
<feature type="transmembrane region" description="Helical" evidence="7">
    <location>
        <begin position="316"/>
        <end position="336"/>
    </location>
</feature>
<feature type="transmembrane region" description="Helical" evidence="7">
    <location>
        <begin position="21"/>
        <end position="43"/>
    </location>
</feature>
<reference evidence="10" key="1">
    <citation type="journal article" date="2019" name="Int. J. Syst. Evol. Microbiol.">
        <title>The Global Catalogue of Microorganisms (GCM) 10K type strain sequencing project: providing services to taxonomists for standard genome sequencing and annotation.</title>
        <authorList>
            <consortium name="The Broad Institute Genomics Platform"/>
            <consortium name="The Broad Institute Genome Sequencing Center for Infectious Disease"/>
            <person name="Wu L."/>
            <person name="Ma J."/>
        </authorList>
    </citation>
    <scope>NUCLEOTIDE SEQUENCE [LARGE SCALE GENOMIC DNA]</scope>
    <source>
        <strain evidence="10">JCM 16702</strain>
    </source>
</reference>
<evidence type="ECO:0000256" key="7">
    <source>
        <dbReference type="SAM" id="Phobius"/>
    </source>
</evidence>
<protein>
    <submittedName>
        <fullName evidence="9">MFS transporter</fullName>
    </submittedName>
</protein>
<feature type="transmembrane region" description="Helical" evidence="7">
    <location>
        <begin position="147"/>
        <end position="169"/>
    </location>
</feature>
<dbReference type="PANTHER" id="PTHR42718:SF46">
    <property type="entry name" value="BLR6921 PROTEIN"/>
    <property type="match status" value="1"/>
</dbReference>
<feature type="transmembrane region" description="Helical" evidence="7">
    <location>
        <begin position="88"/>
        <end position="106"/>
    </location>
</feature>
<name>A0ABP7V7I1_9ACTN</name>
<feature type="transmembrane region" description="Helical" evidence="7">
    <location>
        <begin position="55"/>
        <end position="76"/>
    </location>
</feature>
<feature type="transmembrane region" description="Helical" evidence="7">
    <location>
        <begin position="446"/>
        <end position="469"/>
    </location>
</feature>
<feature type="domain" description="Major facilitator superfamily (MFS) profile" evidence="8">
    <location>
        <begin position="21"/>
        <end position="473"/>
    </location>
</feature>
<keyword evidence="6 7" id="KW-0472">Membrane</keyword>
<keyword evidence="5 7" id="KW-1133">Transmembrane helix</keyword>
<evidence type="ECO:0000256" key="3">
    <source>
        <dbReference type="ARBA" id="ARBA00022475"/>
    </source>
</evidence>
<dbReference type="InterPro" id="IPR011701">
    <property type="entry name" value="MFS"/>
</dbReference>
<feature type="transmembrane region" description="Helical" evidence="7">
    <location>
        <begin position="207"/>
        <end position="228"/>
    </location>
</feature>
<dbReference type="PROSITE" id="PS50850">
    <property type="entry name" value="MFS"/>
    <property type="match status" value="1"/>
</dbReference>
<gene>
    <name evidence="9" type="ORF">GCM10022214_12290</name>
</gene>
<comment type="caution">
    <text evidence="9">The sequence shown here is derived from an EMBL/GenBank/DDBJ whole genome shotgun (WGS) entry which is preliminary data.</text>
</comment>
<comment type="subcellular location">
    <subcellularLocation>
        <location evidence="1">Cell membrane</location>
        <topology evidence="1">Multi-pass membrane protein</topology>
    </subcellularLocation>
</comment>
<evidence type="ECO:0000256" key="2">
    <source>
        <dbReference type="ARBA" id="ARBA00022448"/>
    </source>
</evidence>
<keyword evidence="4 7" id="KW-0812">Transmembrane</keyword>
<proteinExistence type="predicted"/>
<feature type="transmembrane region" description="Helical" evidence="7">
    <location>
        <begin position="343"/>
        <end position="361"/>
    </location>
</feature>
<dbReference type="RefSeq" id="WP_344941972.1">
    <property type="nucleotide sequence ID" value="NZ_BAAAZG010000002.1"/>
</dbReference>
<evidence type="ECO:0000313" key="9">
    <source>
        <dbReference type="EMBL" id="GAA4060945.1"/>
    </source>
</evidence>
<dbReference type="InterPro" id="IPR020846">
    <property type="entry name" value="MFS_dom"/>
</dbReference>
<dbReference type="PANTHER" id="PTHR42718">
    <property type="entry name" value="MAJOR FACILITATOR SUPERFAMILY MULTIDRUG TRANSPORTER MFSC"/>
    <property type="match status" value="1"/>
</dbReference>
<dbReference type="CDD" id="cd17321">
    <property type="entry name" value="MFS_MMR_MDR_like"/>
    <property type="match status" value="1"/>
</dbReference>